<evidence type="ECO:0000259" key="3">
    <source>
        <dbReference type="PROSITE" id="PS50053"/>
    </source>
</evidence>
<evidence type="ECO:0000313" key="5">
    <source>
        <dbReference type="Proteomes" id="UP000521943"/>
    </source>
</evidence>
<dbReference type="InterPro" id="IPR000626">
    <property type="entry name" value="Ubiquitin-like_dom"/>
</dbReference>
<dbReference type="CDD" id="cd17039">
    <property type="entry name" value="Ubl_ubiquitin_like"/>
    <property type="match status" value="1"/>
</dbReference>
<evidence type="ECO:0000313" key="4">
    <source>
        <dbReference type="EMBL" id="KAF6741238.1"/>
    </source>
</evidence>
<evidence type="ECO:0000256" key="2">
    <source>
        <dbReference type="SAM" id="SignalP"/>
    </source>
</evidence>
<dbReference type="Pfam" id="PF00240">
    <property type="entry name" value="ubiquitin"/>
    <property type="match status" value="1"/>
</dbReference>
<protein>
    <recommendedName>
        <fullName evidence="3">Ubiquitin-like domain-containing protein</fullName>
    </recommendedName>
</protein>
<gene>
    <name evidence="4" type="ORF">DFP72DRAFT_946026</name>
</gene>
<accession>A0A8H6H6A2</accession>
<sequence length="181" mass="20176">MRLSFITPLLGLLFGAAHLLSAVKGNTEYGELDARYNVDAPSLFERDFAHDFAARNTIEVPFAPSLRAFLEEAATSHRRALDSVYEDHLESRNYCAIHVTRADSPHVQYEIVVLDSDRISKIKNLLLTQEHVATSNYDLYNSGVLLQDGAQVGASGLHDGSTVTLQAKPRHVPKPRPRPRR</sequence>
<evidence type="ECO:0000256" key="1">
    <source>
        <dbReference type="SAM" id="MobiDB-lite"/>
    </source>
</evidence>
<comment type="caution">
    <text evidence="4">The sequence shown here is derived from an EMBL/GenBank/DDBJ whole genome shotgun (WGS) entry which is preliminary data.</text>
</comment>
<feature type="region of interest" description="Disordered" evidence="1">
    <location>
        <begin position="157"/>
        <end position="181"/>
    </location>
</feature>
<dbReference type="SUPFAM" id="SSF54236">
    <property type="entry name" value="Ubiquitin-like"/>
    <property type="match status" value="1"/>
</dbReference>
<feature type="domain" description="Ubiquitin-like" evidence="3">
    <location>
        <begin position="97"/>
        <end position="168"/>
    </location>
</feature>
<dbReference type="InterPro" id="IPR029071">
    <property type="entry name" value="Ubiquitin-like_domsf"/>
</dbReference>
<feature type="signal peptide" evidence="2">
    <location>
        <begin position="1"/>
        <end position="25"/>
    </location>
</feature>
<keyword evidence="2" id="KW-0732">Signal</keyword>
<organism evidence="4 5">
    <name type="scientific">Ephemerocybe angulata</name>
    <dbReference type="NCBI Taxonomy" id="980116"/>
    <lineage>
        <taxon>Eukaryota</taxon>
        <taxon>Fungi</taxon>
        <taxon>Dikarya</taxon>
        <taxon>Basidiomycota</taxon>
        <taxon>Agaricomycotina</taxon>
        <taxon>Agaricomycetes</taxon>
        <taxon>Agaricomycetidae</taxon>
        <taxon>Agaricales</taxon>
        <taxon>Agaricineae</taxon>
        <taxon>Psathyrellaceae</taxon>
        <taxon>Ephemerocybe</taxon>
    </lineage>
</organism>
<name>A0A8H6H6A2_9AGAR</name>
<dbReference type="PROSITE" id="PS50053">
    <property type="entry name" value="UBIQUITIN_2"/>
    <property type="match status" value="1"/>
</dbReference>
<dbReference type="Gene3D" id="3.10.20.90">
    <property type="entry name" value="Phosphatidylinositol 3-kinase Catalytic Subunit, Chain A, domain 1"/>
    <property type="match status" value="1"/>
</dbReference>
<dbReference type="AlphaFoldDB" id="A0A8H6H6A2"/>
<keyword evidence="5" id="KW-1185">Reference proteome</keyword>
<dbReference type="Proteomes" id="UP000521943">
    <property type="component" value="Unassembled WGS sequence"/>
</dbReference>
<feature type="compositionally biased region" description="Basic residues" evidence="1">
    <location>
        <begin position="168"/>
        <end position="181"/>
    </location>
</feature>
<proteinExistence type="predicted"/>
<feature type="chain" id="PRO_5034136006" description="Ubiquitin-like domain-containing protein" evidence="2">
    <location>
        <begin position="26"/>
        <end position="181"/>
    </location>
</feature>
<reference evidence="4 5" key="1">
    <citation type="submission" date="2020-07" db="EMBL/GenBank/DDBJ databases">
        <title>Comparative genomics of pyrophilous fungi reveals a link between fire events and developmental genes.</title>
        <authorList>
            <consortium name="DOE Joint Genome Institute"/>
            <person name="Steindorff A.S."/>
            <person name="Carver A."/>
            <person name="Calhoun S."/>
            <person name="Stillman K."/>
            <person name="Liu H."/>
            <person name="Lipzen A."/>
            <person name="Pangilinan J."/>
            <person name="Labutti K."/>
            <person name="Bruns T.D."/>
            <person name="Grigoriev I.V."/>
        </authorList>
    </citation>
    <scope>NUCLEOTIDE SEQUENCE [LARGE SCALE GENOMIC DNA]</scope>
    <source>
        <strain evidence="4 5">CBS 144469</strain>
    </source>
</reference>
<dbReference type="EMBL" id="JACGCI010000272">
    <property type="protein sequence ID" value="KAF6741238.1"/>
    <property type="molecule type" value="Genomic_DNA"/>
</dbReference>